<accession>A0A4S4BY67</accession>
<dbReference type="Proteomes" id="UP000310334">
    <property type="component" value="Unassembled WGS sequence"/>
</dbReference>
<dbReference type="FunFam" id="3.30.70.360:FF:000001">
    <property type="entry name" value="N-acetyldiaminopimelate deacetylase"/>
    <property type="match status" value="1"/>
</dbReference>
<dbReference type="NCBIfam" id="TIGR01891">
    <property type="entry name" value="amidohydrolases"/>
    <property type="match status" value="1"/>
</dbReference>
<keyword evidence="2" id="KW-0479">Metal-binding</keyword>
<dbReference type="RefSeq" id="WP_136354034.1">
    <property type="nucleotide sequence ID" value="NZ_CP046266.1"/>
</dbReference>
<dbReference type="Gene3D" id="3.30.70.360">
    <property type="match status" value="1"/>
</dbReference>
<sequence>MNLTDLESRLLFIRRHLHQYPELSNEEFETTKSIATWLREEEIDIRPTSLETGVFAEIKGGKPGSTIALRADIDALPIEEQTCLPFSSKIKGKMHACGHDFHTAAVIGAAYLLKEEQENLQGNIRILFQPAEEFGAGAKKVMDDGQLEDVDAIIGLHNKPDLPVGTIGLKNGPLMAAVDRFKVVIRGKGAHAALPHNGHDPIVTAAQLITGLQTIVSRNVSPLKSAIVSVTKIEGGNTWNVIPGSVTIEGTVRSFNPEIRELIKERFYAVTKHVTAAFAQKEDIYWYPGPPQLSNHSVITEITRNAAKKLSLRVIDPEPSPAGEDFAYYLKKVPGTFVFFGTNGKEDWHHPSFTLDETAIINAAYFLYESAKELLEQQKLINLVKTEY</sequence>
<feature type="binding site" evidence="2">
    <location>
        <position position="349"/>
    </location>
    <ligand>
        <name>Mn(2+)</name>
        <dbReference type="ChEBI" id="CHEBI:29035"/>
        <label>2</label>
    </ligand>
</feature>
<dbReference type="InterPro" id="IPR036264">
    <property type="entry name" value="Bact_exopeptidase_dim_dom"/>
</dbReference>
<feature type="binding site" evidence="2">
    <location>
        <position position="97"/>
    </location>
    <ligand>
        <name>Mn(2+)</name>
        <dbReference type="ChEBI" id="CHEBI:29035"/>
        <label>2</label>
    </ligand>
</feature>
<dbReference type="InterPro" id="IPR017439">
    <property type="entry name" value="Amidohydrolase"/>
</dbReference>
<evidence type="ECO:0000256" key="1">
    <source>
        <dbReference type="ARBA" id="ARBA00022801"/>
    </source>
</evidence>
<dbReference type="GO" id="GO:0019877">
    <property type="term" value="P:diaminopimelate biosynthetic process"/>
    <property type="evidence" value="ECO:0007669"/>
    <property type="project" value="UniProtKB-ARBA"/>
</dbReference>
<evidence type="ECO:0000313" key="4">
    <source>
        <dbReference type="EMBL" id="THF79670.1"/>
    </source>
</evidence>
<dbReference type="OrthoDB" id="9776731at2"/>
<dbReference type="GO" id="GO:0050118">
    <property type="term" value="F:N-acetyldiaminopimelate deacetylase activity"/>
    <property type="evidence" value="ECO:0007669"/>
    <property type="project" value="UniProtKB-ARBA"/>
</dbReference>
<organism evidence="4 5">
    <name type="scientific">Metabacillus sediminilitoris</name>
    <dbReference type="NCBI Taxonomy" id="2567941"/>
    <lineage>
        <taxon>Bacteria</taxon>
        <taxon>Bacillati</taxon>
        <taxon>Bacillota</taxon>
        <taxon>Bacilli</taxon>
        <taxon>Bacillales</taxon>
        <taxon>Bacillaceae</taxon>
        <taxon>Metabacillus</taxon>
    </lineage>
</organism>
<name>A0A4S4BY67_9BACI</name>
<feature type="binding site" evidence="2">
    <location>
        <position position="157"/>
    </location>
    <ligand>
        <name>Mn(2+)</name>
        <dbReference type="ChEBI" id="CHEBI:29035"/>
        <label>2</label>
    </ligand>
</feature>
<evidence type="ECO:0000313" key="5">
    <source>
        <dbReference type="Proteomes" id="UP000310334"/>
    </source>
</evidence>
<evidence type="ECO:0000256" key="2">
    <source>
        <dbReference type="PIRSR" id="PIRSR005962-1"/>
    </source>
</evidence>
<reference evidence="4 5" key="1">
    <citation type="submission" date="2019-04" db="EMBL/GenBank/DDBJ databases">
        <title>Bacillus sediminilitoris sp. nov., isolated from a tidal flat sediment on the East China Sea.</title>
        <authorList>
            <person name="Wei Y."/>
            <person name="Mao H."/>
            <person name="Fang J."/>
        </authorList>
    </citation>
    <scope>NUCLEOTIDE SEQUENCE [LARGE SCALE GENOMIC DNA]</scope>
    <source>
        <strain evidence="4 5">DSL-17</strain>
    </source>
</reference>
<dbReference type="AlphaFoldDB" id="A0A4S4BY67"/>
<keyword evidence="1 4" id="KW-0378">Hydrolase</keyword>
<keyword evidence="2" id="KW-0464">Manganese</keyword>
<keyword evidence="5" id="KW-1185">Reference proteome</keyword>
<dbReference type="Gene3D" id="3.40.630.10">
    <property type="entry name" value="Zn peptidases"/>
    <property type="match status" value="1"/>
</dbReference>
<proteinExistence type="predicted"/>
<gene>
    <name evidence="4" type="ORF">E6W99_11675</name>
</gene>
<dbReference type="PIRSF" id="PIRSF005962">
    <property type="entry name" value="Pept_M20D_amidohydro"/>
    <property type="match status" value="1"/>
</dbReference>
<dbReference type="EMBL" id="SSNT01000008">
    <property type="protein sequence ID" value="THF79670.1"/>
    <property type="molecule type" value="Genomic_DNA"/>
</dbReference>
<feature type="binding site" evidence="2">
    <location>
        <position position="133"/>
    </location>
    <ligand>
        <name>Mn(2+)</name>
        <dbReference type="ChEBI" id="CHEBI:29035"/>
        <label>2</label>
    </ligand>
</feature>
<dbReference type="SUPFAM" id="SSF55031">
    <property type="entry name" value="Bacterial exopeptidase dimerisation domain"/>
    <property type="match status" value="1"/>
</dbReference>
<comment type="cofactor">
    <cofactor evidence="2">
        <name>Mn(2+)</name>
        <dbReference type="ChEBI" id="CHEBI:29035"/>
    </cofactor>
    <text evidence="2">The Mn(2+) ion enhances activity.</text>
</comment>
<dbReference type="GO" id="GO:0046872">
    <property type="term" value="F:metal ion binding"/>
    <property type="evidence" value="ECO:0007669"/>
    <property type="project" value="UniProtKB-KW"/>
</dbReference>
<dbReference type="Pfam" id="PF07687">
    <property type="entry name" value="M20_dimer"/>
    <property type="match status" value="1"/>
</dbReference>
<dbReference type="Pfam" id="PF01546">
    <property type="entry name" value="Peptidase_M20"/>
    <property type="match status" value="1"/>
</dbReference>
<protein>
    <submittedName>
        <fullName evidence="4">Amidohydrolase</fullName>
    </submittedName>
</protein>
<dbReference type="SUPFAM" id="SSF53187">
    <property type="entry name" value="Zn-dependent exopeptidases"/>
    <property type="match status" value="1"/>
</dbReference>
<evidence type="ECO:0000259" key="3">
    <source>
        <dbReference type="Pfam" id="PF07687"/>
    </source>
</evidence>
<dbReference type="InterPro" id="IPR011650">
    <property type="entry name" value="Peptidase_M20_dimer"/>
</dbReference>
<comment type="caution">
    <text evidence="4">The sequence shown here is derived from an EMBL/GenBank/DDBJ whole genome shotgun (WGS) entry which is preliminary data.</text>
</comment>
<dbReference type="InterPro" id="IPR002933">
    <property type="entry name" value="Peptidase_M20"/>
</dbReference>
<dbReference type="PANTHER" id="PTHR11014:SF63">
    <property type="entry name" value="METALLOPEPTIDASE, PUTATIVE (AFU_ORTHOLOGUE AFUA_6G09600)-RELATED"/>
    <property type="match status" value="1"/>
</dbReference>
<feature type="binding site" evidence="2">
    <location>
        <position position="99"/>
    </location>
    <ligand>
        <name>Mn(2+)</name>
        <dbReference type="ChEBI" id="CHEBI:29035"/>
        <label>2</label>
    </ligand>
</feature>
<dbReference type="PANTHER" id="PTHR11014">
    <property type="entry name" value="PEPTIDASE M20 FAMILY MEMBER"/>
    <property type="match status" value="1"/>
</dbReference>
<feature type="domain" description="Peptidase M20 dimerisation" evidence="3">
    <location>
        <begin position="181"/>
        <end position="270"/>
    </location>
</feature>